<accession>A0ABN9YGK6</accession>
<evidence type="ECO:0000313" key="2">
    <source>
        <dbReference type="Proteomes" id="UP001189429"/>
    </source>
</evidence>
<feature type="non-terminal residue" evidence="1">
    <location>
        <position position="1"/>
    </location>
</feature>
<feature type="non-terminal residue" evidence="1">
    <location>
        <position position="74"/>
    </location>
</feature>
<name>A0ABN9YGK6_9DINO</name>
<gene>
    <name evidence="1" type="ORF">PCOR1329_LOCUS84645</name>
</gene>
<dbReference type="Proteomes" id="UP001189429">
    <property type="component" value="Unassembled WGS sequence"/>
</dbReference>
<evidence type="ECO:0000313" key="1">
    <source>
        <dbReference type="EMBL" id="CAK0910473.1"/>
    </source>
</evidence>
<proteinExistence type="predicted"/>
<reference evidence="1" key="1">
    <citation type="submission" date="2023-10" db="EMBL/GenBank/DDBJ databases">
        <authorList>
            <person name="Chen Y."/>
            <person name="Shah S."/>
            <person name="Dougan E. K."/>
            <person name="Thang M."/>
            <person name="Chan C."/>
        </authorList>
    </citation>
    <scope>NUCLEOTIDE SEQUENCE [LARGE SCALE GENOMIC DNA]</scope>
</reference>
<comment type="caution">
    <text evidence="1">The sequence shown here is derived from an EMBL/GenBank/DDBJ whole genome shotgun (WGS) entry which is preliminary data.</text>
</comment>
<dbReference type="EMBL" id="CAUYUJ010022400">
    <property type="protein sequence ID" value="CAK0910473.1"/>
    <property type="molecule type" value="Genomic_DNA"/>
</dbReference>
<organism evidence="1 2">
    <name type="scientific">Prorocentrum cordatum</name>
    <dbReference type="NCBI Taxonomy" id="2364126"/>
    <lineage>
        <taxon>Eukaryota</taxon>
        <taxon>Sar</taxon>
        <taxon>Alveolata</taxon>
        <taxon>Dinophyceae</taxon>
        <taxon>Prorocentrales</taxon>
        <taxon>Prorocentraceae</taxon>
        <taxon>Prorocentrum</taxon>
    </lineage>
</organism>
<sequence>DRIEEDKVRCVLCHLQAHKTARHRVEECFGKHSFFRDAIKQVFSESQEQCDAAKVALGEVQVHIQNMVKSKMFV</sequence>
<protein>
    <submittedName>
        <fullName evidence="1">Uncharacterized protein</fullName>
    </submittedName>
</protein>
<keyword evidence="2" id="KW-1185">Reference proteome</keyword>